<dbReference type="EMBL" id="CM023470">
    <property type="protein sequence ID" value="KAH7978916.1"/>
    <property type="molecule type" value="Genomic_DNA"/>
</dbReference>
<organism evidence="1 2">
    <name type="scientific">Dermacentor silvarum</name>
    <name type="common">Tick</name>
    <dbReference type="NCBI Taxonomy" id="543639"/>
    <lineage>
        <taxon>Eukaryota</taxon>
        <taxon>Metazoa</taxon>
        <taxon>Ecdysozoa</taxon>
        <taxon>Arthropoda</taxon>
        <taxon>Chelicerata</taxon>
        <taxon>Arachnida</taxon>
        <taxon>Acari</taxon>
        <taxon>Parasitiformes</taxon>
        <taxon>Ixodida</taxon>
        <taxon>Ixodoidea</taxon>
        <taxon>Ixodidae</taxon>
        <taxon>Rhipicephalinae</taxon>
        <taxon>Dermacentor</taxon>
    </lineage>
</organism>
<sequence length="283" mass="31344">MMKEMIHKLMATIAELKNDRSVRAATPATDNTANADTPSPLEPVDAANDDGESAPKKRAVVREHPALKPELDDIKSVLSSIKTSLRFLGESMALVQSTLAAHAAARCAFEATLLTPFRSRPRFLNRDADGTPSHRTCRLPDRHVSHIRPRWHVAGFRLSRPRCRSNPARREWREEVERRRSVWHTKEHIEYDSTGTTAELTDVEIVAKVTAEQPNENAAEMDPASADDAPLPTSPEVIAALALVRRHCGAIEGTGLSLVDRLDCIEDAVVKHPIANKKQATHF</sequence>
<protein>
    <submittedName>
        <fullName evidence="1">Uncharacterized protein</fullName>
    </submittedName>
</protein>
<name>A0ACB8DX47_DERSI</name>
<dbReference type="Proteomes" id="UP000821865">
    <property type="component" value="Chromosome 1"/>
</dbReference>
<evidence type="ECO:0000313" key="1">
    <source>
        <dbReference type="EMBL" id="KAH7978916.1"/>
    </source>
</evidence>
<comment type="caution">
    <text evidence="1">The sequence shown here is derived from an EMBL/GenBank/DDBJ whole genome shotgun (WGS) entry which is preliminary data.</text>
</comment>
<reference evidence="1" key="1">
    <citation type="submission" date="2020-05" db="EMBL/GenBank/DDBJ databases">
        <title>Large-scale comparative analyses of tick genomes elucidate their genetic diversity and vector capacities.</title>
        <authorList>
            <person name="Jia N."/>
            <person name="Wang J."/>
            <person name="Shi W."/>
            <person name="Du L."/>
            <person name="Sun Y."/>
            <person name="Zhan W."/>
            <person name="Jiang J."/>
            <person name="Wang Q."/>
            <person name="Zhang B."/>
            <person name="Ji P."/>
            <person name="Sakyi L.B."/>
            <person name="Cui X."/>
            <person name="Yuan T."/>
            <person name="Jiang B."/>
            <person name="Yang W."/>
            <person name="Lam T.T.-Y."/>
            <person name="Chang Q."/>
            <person name="Ding S."/>
            <person name="Wang X."/>
            <person name="Zhu J."/>
            <person name="Ruan X."/>
            <person name="Zhao L."/>
            <person name="Wei J."/>
            <person name="Que T."/>
            <person name="Du C."/>
            <person name="Cheng J."/>
            <person name="Dai P."/>
            <person name="Han X."/>
            <person name="Huang E."/>
            <person name="Gao Y."/>
            <person name="Liu J."/>
            <person name="Shao H."/>
            <person name="Ye R."/>
            <person name="Li L."/>
            <person name="Wei W."/>
            <person name="Wang X."/>
            <person name="Wang C."/>
            <person name="Yang T."/>
            <person name="Huo Q."/>
            <person name="Li W."/>
            <person name="Guo W."/>
            <person name="Chen H."/>
            <person name="Zhou L."/>
            <person name="Ni X."/>
            <person name="Tian J."/>
            <person name="Zhou Y."/>
            <person name="Sheng Y."/>
            <person name="Liu T."/>
            <person name="Pan Y."/>
            <person name="Xia L."/>
            <person name="Li J."/>
            <person name="Zhao F."/>
            <person name="Cao W."/>
        </authorList>
    </citation>
    <scope>NUCLEOTIDE SEQUENCE</scope>
    <source>
        <strain evidence="1">Dsil-2018</strain>
    </source>
</reference>
<gene>
    <name evidence="1" type="ORF">HPB49_007426</name>
</gene>
<proteinExistence type="predicted"/>
<keyword evidence="2" id="KW-1185">Reference proteome</keyword>
<accession>A0ACB8DX47</accession>
<evidence type="ECO:0000313" key="2">
    <source>
        <dbReference type="Proteomes" id="UP000821865"/>
    </source>
</evidence>